<accession>D5MER6</accession>
<evidence type="ECO:0000313" key="3">
    <source>
        <dbReference type="Proteomes" id="UP000006898"/>
    </source>
</evidence>
<keyword evidence="1" id="KW-1133">Transmembrane helix</keyword>
<evidence type="ECO:0000313" key="2">
    <source>
        <dbReference type="EMBL" id="CBE68245.1"/>
    </source>
</evidence>
<name>D5MER6_METO1</name>
<keyword evidence="1" id="KW-0812">Transmembrane</keyword>
<reference evidence="2 3" key="1">
    <citation type="journal article" date="2010" name="Nature">
        <title>Nitrite-driven anaerobic methane oxidation by oxygenic bacteria.</title>
        <authorList>
            <person name="Ettwig K.F."/>
            <person name="Butler M.K."/>
            <person name="Le Paslier D."/>
            <person name="Pelletier E."/>
            <person name="Mangenot S."/>
            <person name="Kuypers M.M.M."/>
            <person name="Schreiber F."/>
            <person name="Dutilh B.E."/>
            <person name="Zedelius J."/>
            <person name="de Beer D."/>
            <person name="Gloerich J."/>
            <person name="Wessels H.J.C.T."/>
            <person name="van Allen T."/>
            <person name="Luesken F."/>
            <person name="Wu M."/>
            <person name="van de Pas-Schoonen K.T."/>
            <person name="Op den Camp H.J.M."/>
            <person name="Janssen-Megens E.M."/>
            <person name="Francoijs K-J."/>
            <person name="Stunnenberg H."/>
            <person name="Weissenbach J."/>
            <person name="Jetten M.S.M."/>
            <person name="Strous M."/>
        </authorList>
    </citation>
    <scope>NUCLEOTIDE SEQUENCE [LARGE SCALE GENOMIC DNA]</scope>
</reference>
<dbReference type="HOGENOM" id="CLU_2599496_0_0_0"/>
<dbReference type="KEGG" id="mox:DAMO_1185"/>
<feature type="transmembrane region" description="Helical" evidence="1">
    <location>
        <begin position="47"/>
        <end position="72"/>
    </location>
</feature>
<dbReference type="EMBL" id="FP565575">
    <property type="protein sequence ID" value="CBE68245.1"/>
    <property type="molecule type" value="Genomic_DNA"/>
</dbReference>
<proteinExistence type="predicted"/>
<dbReference type="STRING" id="671143.DAMO_1185"/>
<dbReference type="AlphaFoldDB" id="D5MER6"/>
<gene>
    <name evidence="2" type="ORF">DAMO_1185</name>
</gene>
<organism evidence="2 3">
    <name type="scientific">Methylomirabilis oxygeniifera</name>
    <dbReference type="NCBI Taxonomy" id="671143"/>
    <lineage>
        <taxon>Bacteria</taxon>
        <taxon>Candidatus Methylomirabilota</taxon>
        <taxon>Candidatus Methylomirabilia</taxon>
        <taxon>Candidatus Methylomirabilales</taxon>
        <taxon>Candidatus Methylomirabilaceae</taxon>
        <taxon>Candidatus Methylomirabilis</taxon>
    </lineage>
</organism>
<protein>
    <submittedName>
        <fullName evidence="2">Uncharacterized protein</fullName>
    </submittedName>
</protein>
<dbReference type="Proteomes" id="UP000006898">
    <property type="component" value="Chromosome"/>
</dbReference>
<evidence type="ECO:0000256" key="1">
    <source>
        <dbReference type="SAM" id="Phobius"/>
    </source>
</evidence>
<sequence>MIMIPAGGGYPPQQRVASFHRQGNRITFSDTQLIEAHSVTKAIQRSYFFLVAVFFVAAFFFAAAIEVLTPFLREGLSHR</sequence>
<keyword evidence="1" id="KW-0472">Membrane</keyword>